<dbReference type="PANTHER" id="PTHR33977">
    <property type="entry name" value="ZINC ION BINDING PROTEIN"/>
    <property type="match status" value="1"/>
</dbReference>
<evidence type="ECO:0000313" key="4">
    <source>
        <dbReference type="EMBL" id="KAF5333556.1"/>
    </source>
</evidence>
<sequence length="881" mass="100211">MLSQTSKFRIDPSITSTAPSVNHAEPQPPSTLEPDLLFHQFDSSVLEEEEEDEGTEKVRMEWPSLEKAKEWMARETEEKLFSFSAKEPRRPNKKGVGKWVTKHIYMCSRGKVCGSSRYVKKHDRDRKVPNKRTGCGCRLTLTVLMDKTVIGLYVPDHNHELGAENARFTRMSSKSRQEIEGMLRMGIDPTRVLEHVRGRIYTEEGNSSASDADVSRSEFISRSDVRRVERIIEEESIRLAKKDGPSVLRWVEKLRSEGHYVFLKTSSDASAATSVRLDSDAFVLIIQTQYQQECWQKHGARFAGIDATHNTTHYEGMNLFTLLVRDRWGHGMPCAWMLSSNATEETISFFMSTMRTRFPDVAPEYVMSDKDHGQINAVRQHYPDAEVLLCWWHVLHNWQQRFNIHAFPELWSALKRWIRITDNAKFWSEWERIQTIAPASVTEYLKTNWIPNVKLWSAVFRKERTIFQDCDTNMLVEAWHHILKGKFMQNKRNRRADHLIYILTQQVIPYFRHKHRAQEHGFEGPDLEVRERIRIERLANTIPSGDIVQSDDDSSIFTVKSQSLPDVHYKVDLDAYDCSCLSFPKIMMCKHIFAAQIHYPELCEPISSSSLNTSSPDTFESNGQSELRAPPEVDEAQELIKKAISSLSSLVCALKDQHSSQITSRTSQLQSLIDTADEFTANILRDAAQLLPKQKKIAPNQHTWPETRDVMNAHVKSKRKRVHTDAYAGGEKSGKKAKADALHALIPGPSSSSTQPPVPPVSAAHTPLAPNINQTPSTYLSGLAVVPPASMIAPQGPTQQPDSQMLPPTQFTQFSQFTQFTQAPAFQDAAFDPSTFNIQDIIALRLLKRQLLNKVAKFHGVSAGGSNEDIIARLQARLYNH</sequence>
<dbReference type="OrthoDB" id="3265053at2759"/>
<evidence type="ECO:0000313" key="5">
    <source>
        <dbReference type="Proteomes" id="UP000541558"/>
    </source>
</evidence>
<protein>
    <recommendedName>
        <fullName evidence="3">SWIM-type domain-containing protein</fullName>
    </recommendedName>
</protein>
<dbReference type="Proteomes" id="UP000541558">
    <property type="component" value="Unassembled WGS sequence"/>
</dbReference>
<feature type="compositionally biased region" description="Polar residues" evidence="2">
    <location>
        <begin position="1"/>
        <end position="20"/>
    </location>
</feature>
<dbReference type="PROSITE" id="PS50966">
    <property type="entry name" value="ZF_SWIM"/>
    <property type="match status" value="1"/>
</dbReference>
<keyword evidence="5" id="KW-1185">Reference proteome</keyword>
<evidence type="ECO:0000256" key="2">
    <source>
        <dbReference type="SAM" id="MobiDB-lite"/>
    </source>
</evidence>
<evidence type="ECO:0000259" key="3">
    <source>
        <dbReference type="PROSITE" id="PS50966"/>
    </source>
</evidence>
<keyword evidence="1" id="KW-0863">Zinc-finger</keyword>
<dbReference type="PANTHER" id="PTHR33977:SF1">
    <property type="entry name" value="ZINC ION BINDING PROTEIN"/>
    <property type="match status" value="1"/>
</dbReference>
<dbReference type="Pfam" id="PF10551">
    <property type="entry name" value="MULE"/>
    <property type="match status" value="1"/>
</dbReference>
<dbReference type="InterPro" id="IPR007527">
    <property type="entry name" value="Znf_SWIM"/>
</dbReference>
<feature type="domain" description="SWIM-type" evidence="3">
    <location>
        <begin position="569"/>
        <end position="600"/>
    </location>
</feature>
<dbReference type="InterPro" id="IPR018289">
    <property type="entry name" value="MULE_transposase_dom"/>
</dbReference>
<feature type="compositionally biased region" description="Polar residues" evidence="2">
    <location>
        <begin position="616"/>
        <end position="625"/>
    </location>
</feature>
<dbReference type="AlphaFoldDB" id="A0A8H5C2R6"/>
<evidence type="ECO:0000256" key="1">
    <source>
        <dbReference type="PROSITE-ProRule" id="PRU00325"/>
    </source>
</evidence>
<feature type="region of interest" description="Disordered" evidence="2">
    <location>
        <begin position="610"/>
        <end position="634"/>
    </location>
</feature>
<gene>
    <name evidence="4" type="ORF">D9611_002587</name>
</gene>
<accession>A0A8H5C2R6</accession>
<dbReference type="EMBL" id="JAACJK010000109">
    <property type="protein sequence ID" value="KAF5333556.1"/>
    <property type="molecule type" value="Genomic_DNA"/>
</dbReference>
<name>A0A8H5C2R6_9AGAR</name>
<organism evidence="4 5">
    <name type="scientific">Ephemerocybe angulata</name>
    <dbReference type="NCBI Taxonomy" id="980116"/>
    <lineage>
        <taxon>Eukaryota</taxon>
        <taxon>Fungi</taxon>
        <taxon>Dikarya</taxon>
        <taxon>Basidiomycota</taxon>
        <taxon>Agaricomycotina</taxon>
        <taxon>Agaricomycetes</taxon>
        <taxon>Agaricomycetidae</taxon>
        <taxon>Agaricales</taxon>
        <taxon>Agaricineae</taxon>
        <taxon>Psathyrellaceae</taxon>
        <taxon>Ephemerocybe</taxon>
    </lineage>
</organism>
<feature type="region of interest" description="Disordered" evidence="2">
    <location>
        <begin position="1"/>
        <end position="35"/>
    </location>
</feature>
<comment type="caution">
    <text evidence="4">The sequence shown here is derived from an EMBL/GenBank/DDBJ whole genome shotgun (WGS) entry which is preliminary data.</text>
</comment>
<proteinExistence type="predicted"/>
<keyword evidence="1" id="KW-0479">Metal-binding</keyword>
<reference evidence="4 5" key="1">
    <citation type="journal article" date="2020" name="ISME J.">
        <title>Uncovering the hidden diversity of litter-decomposition mechanisms in mushroom-forming fungi.</title>
        <authorList>
            <person name="Floudas D."/>
            <person name="Bentzer J."/>
            <person name="Ahren D."/>
            <person name="Johansson T."/>
            <person name="Persson P."/>
            <person name="Tunlid A."/>
        </authorList>
    </citation>
    <scope>NUCLEOTIDE SEQUENCE [LARGE SCALE GENOMIC DNA]</scope>
    <source>
        <strain evidence="4 5">CBS 175.51</strain>
    </source>
</reference>
<dbReference type="GO" id="GO:0008270">
    <property type="term" value="F:zinc ion binding"/>
    <property type="evidence" value="ECO:0007669"/>
    <property type="project" value="UniProtKB-KW"/>
</dbReference>
<keyword evidence="1" id="KW-0862">Zinc</keyword>